<feature type="region of interest" description="Disordered" evidence="8">
    <location>
        <begin position="405"/>
        <end position="425"/>
    </location>
</feature>
<dbReference type="PROSITE" id="PS50011">
    <property type="entry name" value="PROTEIN_KINASE_DOM"/>
    <property type="match status" value="1"/>
</dbReference>
<dbReference type="GO" id="GO:0004674">
    <property type="term" value="F:protein serine/threonine kinase activity"/>
    <property type="evidence" value="ECO:0007669"/>
    <property type="project" value="UniProtKB-EC"/>
</dbReference>
<feature type="binding site" evidence="7">
    <location>
        <position position="53"/>
    </location>
    <ligand>
        <name>ATP</name>
        <dbReference type="ChEBI" id="CHEBI:30616"/>
    </ligand>
</feature>
<dbReference type="PANTHER" id="PTHR43671">
    <property type="entry name" value="SERINE/THREONINE-PROTEIN KINASE NEK"/>
    <property type="match status" value="1"/>
</dbReference>
<accession>A0A511T9F6</accession>
<proteinExistence type="inferred from homology"/>
<evidence type="ECO:0000256" key="5">
    <source>
        <dbReference type="ARBA" id="ARBA00022777"/>
    </source>
</evidence>
<dbReference type="GO" id="GO:0005524">
    <property type="term" value="F:ATP binding"/>
    <property type="evidence" value="ECO:0007669"/>
    <property type="project" value="UniProtKB-UniRule"/>
</dbReference>
<keyword evidence="4 7" id="KW-0547">Nucleotide-binding</keyword>
<comment type="similarity">
    <text evidence="1">Belongs to the protein kinase superfamily. NEK Ser/Thr protein kinase family. NIMA subfamily.</text>
</comment>
<evidence type="ECO:0000256" key="4">
    <source>
        <dbReference type="ARBA" id="ARBA00022741"/>
    </source>
</evidence>
<dbReference type="Pfam" id="PF00069">
    <property type="entry name" value="Pkinase"/>
    <property type="match status" value="1"/>
</dbReference>
<dbReference type="Gene3D" id="3.30.200.20">
    <property type="entry name" value="Phosphorylase Kinase, domain 1"/>
    <property type="match status" value="1"/>
</dbReference>
<evidence type="ECO:0000256" key="8">
    <source>
        <dbReference type="SAM" id="MobiDB-lite"/>
    </source>
</evidence>
<dbReference type="PANTHER" id="PTHR43671:SF13">
    <property type="entry name" value="SERINE_THREONINE-PROTEIN KINASE NEK2"/>
    <property type="match status" value="1"/>
</dbReference>
<dbReference type="SMART" id="SM00220">
    <property type="entry name" value="S_TKc"/>
    <property type="match status" value="1"/>
</dbReference>
<dbReference type="SUPFAM" id="SSF56112">
    <property type="entry name" value="Protein kinase-like (PK-like)"/>
    <property type="match status" value="1"/>
</dbReference>
<dbReference type="STRING" id="1334629.MFUL124B02_40895"/>
<evidence type="ECO:0000256" key="7">
    <source>
        <dbReference type="PROSITE-ProRule" id="PRU10141"/>
    </source>
</evidence>
<dbReference type="InterPro" id="IPR011009">
    <property type="entry name" value="Kinase-like_dom_sf"/>
</dbReference>
<dbReference type="Proteomes" id="UP000321514">
    <property type="component" value="Unassembled WGS sequence"/>
</dbReference>
<dbReference type="InterPro" id="IPR000719">
    <property type="entry name" value="Prot_kinase_dom"/>
</dbReference>
<keyword evidence="3" id="KW-0808">Transferase</keyword>
<evidence type="ECO:0000313" key="11">
    <source>
        <dbReference type="Proteomes" id="UP000321514"/>
    </source>
</evidence>
<dbReference type="InterPro" id="IPR017441">
    <property type="entry name" value="Protein_kinase_ATP_BS"/>
</dbReference>
<dbReference type="AlphaFoldDB" id="A0A511T9F6"/>
<reference evidence="10 11" key="1">
    <citation type="submission" date="2019-07" db="EMBL/GenBank/DDBJ databases">
        <title>Whole genome shotgun sequence of Myxococcus fulvus NBRC 100333.</title>
        <authorList>
            <person name="Hosoyama A."/>
            <person name="Uohara A."/>
            <person name="Ohji S."/>
            <person name="Ichikawa N."/>
        </authorList>
    </citation>
    <scope>NUCLEOTIDE SEQUENCE [LARGE SCALE GENOMIC DNA]</scope>
    <source>
        <strain evidence="10 11">NBRC 100333</strain>
    </source>
</reference>
<feature type="compositionally biased region" description="Pro residues" evidence="8">
    <location>
        <begin position="405"/>
        <end position="423"/>
    </location>
</feature>
<feature type="domain" description="Protein kinase" evidence="9">
    <location>
        <begin position="23"/>
        <end position="297"/>
    </location>
</feature>
<dbReference type="OrthoDB" id="5492792at2"/>
<gene>
    <name evidence="10" type="ORF">MFU01_58480</name>
</gene>
<evidence type="ECO:0000313" key="10">
    <source>
        <dbReference type="EMBL" id="GEN10811.1"/>
    </source>
</evidence>
<evidence type="ECO:0000256" key="3">
    <source>
        <dbReference type="ARBA" id="ARBA00022679"/>
    </source>
</evidence>
<protein>
    <recommendedName>
        <fullName evidence="2">non-specific serine/threonine protein kinase</fullName>
        <ecNumber evidence="2">2.7.11.1</ecNumber>
    </recommendedName>
</protein>
<comment type="caution">
    <text evidence="10">The sequence shown here is derived from an EMBL/GenBank/DDBJ whole genome shotgun (WGS) entry which is preliminary data.</text>
</comment>
<evidence type="ECO:0000259" key="9">
    <source>
        <dbReference type="PROSITE" id="PS50011"/>
    </source>
</evidence>
<evidence type="ECO:0000256" key="2">
    <source>
        <dbReference type="ARBA" id="ARBA00012513"/>
    </source>
</evidence>
<organism evidence="10 11">
    <name type="scientific">Myxococcus fulvus</name>
    <dbReference type="NCBI Taxonomy" id="33"/>
    <lineage>
        <taxon>Bacteria</taxon>
        <taxon>Pseudomonadati</taxon>
        <taxon>Myxococcota</taxon>
        <taxon>Myxococcia</taxon>
        <taxon>Myxococcales</taxon>
        <taxon>Cystobacterineae</taxon>
        <taxon>Myxococcaceae</taxon>
        <taxon>Myxococcus</taxon>
    </lineage>
</organism>
<evidence type="ECO:0000256" key="1">
    <source>
        <dbReference type="ARBA" id="ARBA00010886"/>
    </source>
</evidence>
<sequence>MSPHPSSMPPEALPPGFVLTGGWRVLERLGVGGYGVVYRVEPVDSPGRYFALKLTRNTAEGRALRELTLLLDRAVHPNVVAVHACGRWPDLVTGHFYFVMDWVPGPPLHVWADQHNPSFRQLAETFRRVALALDTLHAGDVLHRDLKPEHILLRDTEGDPVLIDLGASAYTGAPTLTTGPLPPGTRHLRSPEAIRFHQRHWRHPDARYQSVATDDLYALGVCLYRAATGHYPFPPDWPADVLCAAITSQPPVAPSELNPRIPPELDAIILRLLEKLPEQRFQSGAELASTLAPNRFTSEAWATPLFGTDTPAPPRKPPSLARARVRDLETRLSRPVLLVVPAVLLLLAVGWLLHGWRQTTPRVTPQIDPLEGHKIARHANSHHSEAVTDSPRANPIPVTVAPVAPPLQDPTPVMKPPAPPAKPRAPSLARLSKVALACTGLACSSSTPYVQHRPIPPVAECPAGADETHERFGIEQGDQFEGSIGENFGTPFRNITVKEGYLMTNVHRKFKKLPAGAQLVTEIIFTNERVYGRIREMRVDGDVYPVCLVYYEFSDVGRQRLPGGDEEHAVIFNLLHVRVVERFREILGKDW</sequence>
<dbReference type="EC" id="2.7.11.1" evidence="2"/>
<dbReference type="CDD" id="cd14014">
    <property type="entry name" value="STKc_PknB_like"/>
    <property type="match status" value="1"/>
</dbReference>
<dbReference type="InterPro" id="IPR050660">
    <property type="entry name" value="NEK_Ser/Thr_kinase"/>
</dbReference>
<name>A0A511T9F6_MYXFU</name>
<keyword evidence="5" id="KW-0418">Kinase</keyword>
<dbReference type="PROSITE" id="PS00107">
    <property type="entry name" value="PROTEIN_KINASE_ATP"/>
    <property type="match status" value="1"/>
</dbReference>
<keyword evidence="6 7" id="KW-0067">ATP-binding</keyword>
<dbReference type="EMBL" id="BJXR01000040">
    <property type="protein sequence ID" value="GEN10811.1"/>
    <property type="molecule type" value="Genomic_DNA"/>
</dbReference>
<evidence type="ECO:0000256" key="6">
    <source>
        <dbReference type="ARBA" id="ARBA00022840"/>
    </source>
</evidence>
<dbReference type="Gene3D" id="1.10.510.10">
    <property type="entry name" value="Transferase(Phosphotransferase) domain 1"/>
    <property type="match status" value="1"/>
</dbReference>
<dbReference type="RefSeq" id="WP_083560636.1">
    <property type="nucleotide sequence ID" value="NZ_BJXR01000040.1"/>
</dbReference>